<dbReference type="Proteomes" id="UP001066276">
    <property type="component" value="Chromosome 11"/>
</dbReference>
<name>A0AAV7LR93_PLEWA</name>
<dbReference type="EMBL" id="JANPWB010000015">
    <property type="protein sequence ID" value="KAJ1094080.1"/>
    <property type="molecule type" value="Genomic_DNA"/>
</dbReference>
<feature type="region of interest" description="Disordered" evidence="1">
    <location>
        <begin position="1"/>
        <end position="22"/>
    </location>
</feature>
<gene>
    <name evidence="2" type="ORF">NDU88_007164</name>
</gene>
<evidence type="ECO:0000313" key="2">
    <source>
        <dbReference type="EMBL" id="KAJ1094080.1"/>
    </source>
</evidence>
<proteinExistence type="predicted"/>
<sequence>MSRSRVQQSPTRGWSFSDPAGLSCDCPCPRATGLSGEPASYIPHYFNALNTLDLHPVENDRLICLFVHTRLMERAEFTRLELRHAIRAAREAALERCTRGSAREMHAMKNC</sequence>
<comment type="caution">
    <text evidence="2">The sequence shown here is derived from an EMBL/GenBank/DDBJ whole genome shotgun (WGS) entry which is preliminary data.</text>
</comment>
<organism evidence="2 3">
    <name type="scientific">Pleurodeles waltl</name>
    <name type="common">Iberian ribbed newt</name>
    <dbReference type="NCBI Taxonomy" id="8319"/>
    <lineage>
        <taxon>Eukaryota</taxon>
        <taxon>Metazoa</taxon>
        <taxon>Chordata</taxon>
        <taxon>Craniata</taxon>
        <taxon>Vertebrata</taxon>
        <taxon>Euteleostomi</taxon>
        <taxon>Amphibia</taxon>
        <taxon>Batrachia</taxon>
        <taxon>Caudata</taxon>
        <taxon>Salamandroidea</taxon>
        <taxon>Salamandridae</taxon>
        <taxon>Pleurodelinae</taxon>
        <taxon>Pleurodeles</taxon>
    </lineage>
</organism>
<evidence type="ECO:0000256" key="1">
    <source>
        <dbReference type="SAM" id="MobiDB-lite"/>
    </source>
</evidence>
<reference evidence="2" key="1">
    <citation type="journal article" date="2022" name="bioRxiv">
        <title>Sequencing and chromosome-scale assembly of the giantPleurodeles waltlgenome.</title>
        <authorList>
            <person name="Brown T."/>
            <person name="Elewa A."/>
            <person name="Iarovenko S."/>
            <person name="Subramanian E."/>
            <person name="Araus A.J."/>
            <person name="Petzold A."/>
            <person name="Susuki M."/>
            <person name="Suzuki K.-i.T."/>
            <person name="Hayashi T."/>
            <person name="Toyoda A."/>
            <person name="Oliveira C."/>
            <person name="Osipova E."/>
            <person name="Leigh N.D."/>
            <person name="Simon A."/>
            <person name="Yun M.H."/>
        </authorList>
    </citation>
    <scope>NUCLEOTIDE SEQUENCE</scope>
    <source>
        <strain evidence="2">20211129_DDA</strain>
        <tissue evidence="2">Liver</tissue>
    </source>
</reference>
<keyword evidence="3" id="KW-1185">Reference proteome</keyword>
<accession>A0AAV7LR93</accession>
<dbReference type="AlphaFoldDB" id="A0AAV7LR93"/>
<protein>
    <submittedName>
        <fullName evidence="2">Uncharacterized protein</fullName>
    </submittedName>
</protein>
<feature type="compositionally biased region" description="Polar residues" evidence="1">
    <location>
        <begin position="1"/>
        <end position="14"/>
    </location>
</feature>
<evidence type="ECO:0000313" key="3">
    <source>
        <dbReference type="Proteomes" id="UP001066276"/>
    </source>
</evidence>